<protein>
    <submittedName>
        <fullName evidence="1">Type I-E CRISPR-associated protein Cas6/Cse3/CasE</fullName>
    </submittedName>
</protein>
<organism evidence="1 2">
    <name type="scientific">Nitratidesulfovibrio oxamicus</name>
    <dbReference type="NCBI Taxonomy" id="32016"/>
    <lineage>
        <taxon>Bacteria</taxon>
        <taxon>Pseudomonadati</taxon>
        <taxon>Thermodesulfobacteriota</taxon>
        <taxon>Desulfovibrionia</taxon>
        <taxon>Desulfovibrionales</taxon>
        <taxon>Desulfovibrionaceae</taxon>
        <taxon>Nitratidesulfovibrio</taxon>
    </lineage>
</organism>
<gene>
    <name evidence="1" type="ORF">FVW20_07065</name>
</gene>
<dbReference type="Proteomes" id="UP001194469">
    <property type="component" value="Unassembled WGS sequence"/>
</dbReference>
<evidence type="ECO:0000313" key="1">
    <source>
        <dbReference type="EMBL" id="MBG3876790.1"/>
    </source>
</evidence>
<dbReference type="Gene3D" id="3.30.70.1210">
    <property type="entry name" value="Crispr-associated protein, domain 2"/>
    <property type="match status" value="1"/>
</dbReference>
<dbReference type="SMART" id="SM01101">
    <property type="entry name" value="CRISPR_assoc"/>
    <property type="match status" value="1"/>
</dbReference>
<sequence>MRSFRQGGGTIMTQTMSEPLRMIQLAIVPARLYAWARLSGMTLRDQGYLVHAALRKAFGTAAPQPFVVLEPSRSASAPELLTVLGYGRADKHLLAQRMVEVAQPLLSEALPGDYMAHKDMPQAWPSGSRFGFRVSCCPIVRTPGGAEKDVYLAAMERAQDGEQPDREAAYTAWLRRELGRNDAAELLSASMRAFRLVQPMRRKERGAPPSTIRTRPETVLEGTLAVRDGAGFAALLERGVGRHRAFGYGMLLLSPSKE</sequence>
<evidence type="ECO:0000313" key="2">
    <source>
        <dbReference type="Proteomes" id="UP001194469"/>
    </source>
</evidence>
<dbReference type="InterPro" id="IPR010179">
    <property type="entry name" value="CRISPR-assoc_prot_Cse3"/>
</dbReference>
<dbReference type="Pfam" id="PF08798">
    <property type="entry name" value="CRISPR_assoc"/>
    <property type="match status" value="1"/>
</dbReference>
<name>A0ABS0J2X8_9BACT</name>
<dbReference type="EMBL" id="VRYY01000165">
    <property type="protein sequence ID" value="MBG3876790.1"/>
    <property type="molecule type" value="Genomic_DNA"/>
</dbReference>
<comment type="caution">
    <text evidence="1">The sequence shown here is derived from an EMBL/GenBank/DDBJ whole genome shotgun (WGS) entry which is preliminary data.</text>
</comment>
<proteinExistence type="predicted"/>
<accession>A0ABS0J2X8</accession>
<dbReference type="SUPFAM" id="SSF117987">
    <property type="entry name" value="CRISPR-associated protein"/>
    <property type="match status" value="1"/>
</dbReference>
<reference evidence="1 2" key="1">
    <citation type="submission" date="2019-08" db="EMBL/GenBank/DDBJ databases">
        <authorList>
            <person name="Luo N."/>
        </authorList>
    </citation>
    <scope>NUCLEOTIDE SEQUENCE [LARGE SCALE GENOMIC DNA]</scope>
    <source>
        <strain evidence="1 2">NCIMB 9442</strain>
    </source>
</reference>
<keyword evidence="2" id="KW-1185">Reference proteome</keyword>